<dbReference type="Proteomes" id="UP000645828">
    <property type="component" value="Unassembled WGS sequence"/>
</dbReference>
<name>A0A811YVP7_NYCPR</name>
<evidence type="ECO:0000256" key="1">
    <source>
        <dbReference type="SAM" id="MobiDB-lite"/>
    </source>
</evidence>
<evidence type="ECO:0000256" key="2">
    <source>
        <dbReference type="SAM" id="SignalP"/>
    </source>
</evidence>
<feature type="signal peptide" evidence="2">
    <location>
        <begin position="1"/>
        <end position="28"/>
    </location>
</feature>
<keyword evidence="2" id="KW-0732">Signal</keyword>
<organism evidence="3 4">
    <name type="scientific">Nyctereutes procyonoides</name>
    <name type="common">Raccoon dog</name>
    <name type="synonym">Canis procyonoides</name>
    <dbReference type="NCBI Taxonomy" id="34880"/>
    <lineage>
        <taxon>Eukaryota</taxon>
        <taxon>Metazoa</taxon>
        <taxon>Chordata</taxon>
        <taxon>Craniata</taxon>
        <taxon>Vertebrata</taxon>
        <taxon>Euteleostomi</taxon>
        <taxon>Mammalia</taxon>
        <taxon>Eutheria</taxon>
        <taxon>Laurasiatheria</taxon>
        <taxon>Carnivora</taxon>
        <taxon>Caniformia</taxon>
        <taxon>Canidae</taxon>
        <taxon>Nyctereutes</taxon>
    </lineage>
</organism>
<feature type="chain" id="PRO_5032405670" evidence="2">
    <location>
        <begin position="29"/>
        <end position="255"/>
    </location>
</feature>
<feature type="region of interest" description="Disordered" evidence="1">
    <location>
        <begin position="207"/>
        <end position="238"/>
    </location>
</feature>
<keyword evidence="4" id="KW-1185">Reference proteome</keyword>
<feature type="region of interest" description="Disordered" evidence="1">
    <location>
        <begin position="135"/>
        <end position="179"/>
    </location>
</feature>
<reference evidence="3" key="1">
    <citation type="submission" date="2020-12" db="EMBL/GenBank/DDBJ databases">
        <authorList>
            <consortium name="Molecular Ecology Group"/>
        </authorList>
    </citation>
    <scope>NUCLEOTIDE SEQUENCE</scope>
    <source>
        <strain evidence="3">TBG_1078</strain>
    </source>
</reference>
<feature type="region of interest" description="Disordered" evidence="1">
    <location>
        <begin position="91"/>
        <end position="122"/>
    </location>
</feature>
<evidence type="ECO:0000313" key="4">
    <source>
        <dbReference type="Proteomes" id="UP000645828"/>
    </source>
</evidence>
<dbReference type="AlphaFoldDB" id="A0A811YVP7"/>
<comment type="caution">
    <text evidence="3">The sequence shown here is derived from an EMBL/GenBank/DDBJ whole genome shotgun (WGS) entry which is preliminary data.</text>
</comment>
<sequence length="255" mass="26159">MGAVCGGPGWRVLVQALPLLCLLQPLPGGTWNEGLVPVTPLHTLVRRAGPRGPGGSAVHAPCPGPRVSEVRGGGHPGPVCAPRPRGLCRTGRPCPSSHLASPESARDPTVAPAAPQGASRVGDPLVTLRVCVHPRGEASPASGRGSHPPDTPQPGTPKELHTNPVPFTSPAKVSHPPGALTFGEEAQVLENPPPLASWDQDIVKATSRAPLSAASRRSQAASDPGDHADRSAGAPRPGWALWCVADPVNVLMRSS</sequence>
<dbReference type="EMBL" id="CAJHUB010000749">
    <property type="protein sequence ID" value="CAD7680701.1"/>
    <property type="molecule type" value="Genomic_DNA"/>
</dbReference>
<protein>
    <submittedName>
        <fullName evidence="3">(raccoon dog) hypothetical protein</fullName>
    </submittedName>
</protein>
<accession>A0A811YVP7</accession>
<proteinExistence type="predicted"/>
<feature type="compositionally biased region" description="Low complexity" evidence="1">
    <location>
        <begin position="207"/>
        <end position="222"/>
    </location>
</feature>
<evidence type="ECO:0000313" key="3">
    <source>
        <dbReference type="EMBL" id="CAD7680701.1"/>
    </source>
</evidence>
<gene>
    <name evidence="3" type="ORF">NYPRO_LOCUS13493</name>
</gene>